<dbReference type="EMBL" id="JYON01000007">
    <property type="protein sequence ID" value="KJH72074.1"/>
    <property type="molecule type" value="Genomic_DNA"/>
</dbReference>
<reference evidence="1 2" key="1">
    <citation type="submission" date="2015-02" db="EMBL/GenBank/DDBJ databases">
        <title>Draft genome of a novel marine cyanobacterium (Chroococcales) isolated from South Atlantic Ocean.</title>
        <authorList>
            <person name="Rigonato J."/>
            <person name="Alvarenga D.O."/>
            <person name="Branco L.H."/>
            <person name="Varani A.M."/>
            <person name="Brandini F.P."/>
            <person name="Fiore M.F."/>
        </authorList>
    </citation>
    <scope>NUCLEOTIDE SEQUENCE [LARGE SCALE GENOMIC DNA]</scope>
    <source>
        <strain evidence="1 2">CENA595</strain>
    </source>
</reference>
<organism evidence="1 2">
    <name type="scientific">Aliterella atlantica CENA595</name>
    <dbReference type="NCBI Taxonomy" id="1618023"/>
    <lineage>
        <taxon>Bacteria</taxon>
        <taxon>Bacillati</taxon>
        <taxon>Cyanobacteriota</taxon>
        <taxon>Cyanophyceae</taxon>
        <taxon>Chroococcidiopsidales</taxon>
        <taxon>Aliterellaceae</taxon>
        <taxon>Aliterella</taxon>
    </lineage>
</organism>
<keyword evidence="2" id="KW-1185">Reference proteome</keyword>
<evidence type="ECO:0000313" key="2">
    <source>
        <dbReference type="Proteomes" id="UP000032452"/>
    </source>
</evidence>
<dbReference type="AlphaFoldDB" id="A0A0D8ZUD9"/>
<dbReference type="RefSeq" id="WP_045054195.1">
    <property type="nucleotide sequence ID" value="NZ_CAWMDP010000040.1"/>
</dbReference>
<dbReference type="OrthoDB" id="532744at2"/>
<dbReference type="Proteomes" id="UP000032452">
    <property type="component" value="Unassembled WGS sequence"/>
</dbReference>
<comment type="caution">
    <text evidence="1">The sequence shown here is derived from an EMBL/GenBank/DDBJ whole genome shotgun (WGS) entry which is preliminary data.</text>
</comment>
<evidence type="ECO:0000313" key="1">
    <source>
        <dbReference type="EMBL" id="KJH72074.1"/>
    </source>
</evidence>
<protein>
    <submittedName>
        <fullName evidence="1">Uncharacterized protein</fullName>
    </submittedName>
</protein>
<accession>A0A0D8ZUD9</accession>
<sequence>MNANLVDSLIRVILSLSPEERMLLEAKLFHKVSEPKTSELMEIAQNGGSFDFLYAEPDLYTLEDGEPV</sequence>
<name>A0A0D8ZUD9_9CYAN</name>
<gene>
    <name evidence="1" type="ORF">UH38_08335</name>
</gene>
<proteinExistence type="predicted"/>